<feature type="active site" description="Proton acceptor" evidence="17">
    <location>
        <position position="509"/>
    </location>
</feature>
<keyword evidence="7 16" id="KW-0805">Transcription regulation</keyword>
<evidence type="ECO:0000256" key="8">
    <source>
        <dbReference type="ARBA" id="ARBA00023027"/>
    </source>
</evidence>
<dbReference type="InterPro" id="IPR029510">
    <property type="entry name" value="Ald_DH_CS_GLU"/>
</dbReference>
<protein>
    <recommendedName>
        <fullName evidence="16 17">Multifunctional fusion protein</fullName>
    </recommendedName>
    <domain>
        <recommendedName>
            <fullName evidence="17">Betaine aldehyde dehydrogenase</fullName>
            <shortName evidence="17">BADH</shortName>
            <ecNumber evidence="17">1.2.1.8</ecNumber>
        </recommendedName>
    </domain>
    <domain>
        <recommendedName>
            <fullName evidence="16">HTH-type transcriptional regulator BetI</fullName>
        </recommendedName>
    </domain>
</protein>
<dbReference type="RefSeq" id="WP_183190541.1">
    <property type="nucleotide sequence ID" value="NZ_JACICD010000005.1"/>
</dbReference>
<dbReference type="Gene3D" id="1.10.357.10">
    <property type="entry name" value="Tetracycline Repressor, domain 2"/>
    <property type="match status" value="1"/>
</dbReference>
<dbReference type="GO" id="GO:0019285">
    <property type="term" value="P:glycine betaine biosynthetic process from choline"/>
    <property type="evidence" value="ECO:0007669"/>
    <property type="project" value="UniProtKB-UniRule"/>
</dbReference>
<evidence type="ECO:0000256" key="9">
    <source>
        <dbReference type="ARBA" id="ARBA00023097"/>
    </source>
</evidence>
<comment type="function">
    <text evidence="12">Repressor involved in the biosynthesis of the osmoprotectant glycine betaine. It represses transcription of the choline transporter BetT and the genes of BetAB involved in the synthesis of glycine betaine.</text>
</comment>
<evidence type="ECO:0000256" key="19">
    <source>
        <dbReference type="PROSITE-ProRule" id="PRU10007"/>
    </source>
</evidence>
<dbReference type="GO" id="GO:0008802">
    <property type="term" value="F:betaine-aldehyde dehydrogenase (NAD+) activity"/>
    <property type="evidence" value="ECO:0007669"/>
    <property type="project" value="UniProtKB-UniRule"/>
</dbReference>
<evidence type="ECO:0000256" key="15">
    <source>
        <dbReference type="ARBA" id="ARBA00065931"/>
    </source>
</evidence>
<dbReference type="FunFam" id="3.40.605.10:FF:000026">
    <property type="entry name" value="Aldehyde dehydrogenase, putative"/>
    <property type="match status" value="1"/>
</dbReference>
<evidence type="ECO:0000256" key="5">
    <source>
        <dbReference type="ARBA" id="ARBA00022958"/>
    </source>
</evidence>
<evidence type="ECO:0000256" key="3">
    <source>
        <dbReference type="ARBA" id="ARBA00022491"/>
    </source>
</evidence>
<feature type="modified residue" description="Cysteine sulfenic acid (-SOH)" evidence="17">
    <location>
        <position position="543"/>
    </location>
</feature>
<feature type="binding site" evidence="17">
    <location>
        <position position="352"/>
    </location>
    <ligand>
        <name>K(+)</name>
        <dbReference type="ChEBI" id="CHEBI:29103"/>
        <label>1</label>
    </ligand>
</feature>
<evidence type="ECO:0000256" key="1">
    <source>
        <dbReference type="ARBA" id="ARBA00004719"/>
    </source>
</evidence>
<dbReference type="GO" id="GO:0003677">
    <property type="term" value="F:DNA binding"/>
    <property type="evidence" value="ECO:0007669"/>
    <property type="project" value="UniProtKB-UniRule"/>
</dbReference>
<feature type="active site" description="Charge relay system" evidence="17">
    <location>
        <position position="421"/>
    </location>
</feature>
<keyword evidence="11 16" id="KW-0804">Transcription</keyword>
<proteinExistence type="inferred from homology"/>
<keyword evidence="3 16" id="KW-0678">Repressor</keyword>
<evidence type="ECO:0000256" key="13">
    <source>
        <dbReference type="ARBA" id="ARBA00051919"/>
    </source>
</evidence>
<keyword evidence="10 16" id="KW-0238">DNA-binding</keyword>
<dbReference type="InterPro" id="IPR009057">
    <property type="entry name" value="Homeodomain-like_sf"/>
</dbReference>
<dbReference type="UniPathway" id="UPA00529"/>
<dbReference type="SUPFAM" id="SSF53720">
    <property type="entry name" value="ALDH-like"/>
    <property type="match status" value="1"/>
</dbReference>
<evidence type="ECO:0000256" key="11">
    <source>
        <dbReference type="ARBA" id="ARBA00023163"/>
    </source>
</evidence>
<dbReference type="PROSITE" id="PS00070">
    <property type="entry name" value="ALDEHYDE_DEHYDR_CYS"/>
    <property type="match status" value="1"/>
</dbReference>
<comment type="cofactor">
    <cofactor evidence="17">
        <name>K(+)</name>
        <dbReference type="ChEBI" id="CHEBI:29103"/>
    </cofactor>
    <text evidence="17">Binds 2 potassium ions per subunit.</text>
</comment>
<dbReference type="PANTHER" id="PTHR11699">
    <property type="entry name" value="ALDEHYDE DEHYDROGENASE-RELATED"/>
    <property type="match status" value="1"/>
</dbReference>
<dbReference type="EMBL" id="JACICD010000005">
    <property type="protein sequence ID" value="MBB3772385.1"/>
    <property type="molecule type" value="Genomic_DNA"/>
</dbReference>
<dbReference type="InterPro" id="IPR016161">
    <property type="entry name" value="Ald_DH/histidinol_DH"/>
</dbReference>
<feature type="active site" description="Charge relay system" evidence="17">
    <location>
        <position position="721"/>
    </location>
</feature>
<feature type="binding site" evidence="17">
    <location>
        <position position="714"/>
    </location>
    <ligand>
        <name>K(+)</name>
        <dbReference type="ChEBI" id="CHEBI:29103"/>
        <label>2</label>
    </ligand>
</feature>
<dbReference type="EC" id="1.2.1.8" evidence="17"/>
<feature type="DNA-binding region" description="H-T-H motif" evidence="16 18">
    <location>
        <begin position="85"/>
        <end position="104"/>
    </location>
</feature>
<keyword evidence="6 17" id="KW-0560">Oxidoreductase</keyword>
<dbReference type="GO" id="GO:0003700">
    <property type="term" value="F:DNA-binding transcription factor activity"/>
    <property type="evidence" value="ECO:0007669"/>
    <property type="project" value="UniProtKB-UniRule"/>
</dbReference>
<dbReference type="Gene3D" id="3.40.309.10">
    <property type="entry name" value="Aldehyde Dehydrogenase, Chain A, domain 2"/>
    <property type="match status" value="1"/>
</dbReference>
<evidence type="ECO:0000256" key="17">
    <source>
        <dbReference type="HAMAP-Rule" id="MF_00804"/>
    </source>
</evidence>
<dbReference type="Pfam" id="PF00171">
    <property type="entry name" value="Aldedh"/>
    <property type="match status" value="1"/>
</dbReference>
<accession>A0A839ZCG9</accession>
<dbReference type="Pfam" id="PF13977">
    <property type="entry name" value="TetR_C_6"/>
    <property type="match status" value="1"/>
</dbReference>
<feature type="compositionally biased region" description="Basic and acidic residues" evidence="21">
    <location>
        <begin position="53"/>
        <end position="63"/>
    </location>
</feature>
<comment type="catalytic activity">
    <reaction evidence="13">
        <text>betaine aldehyde + NADP(+) + H2O = glycine betaine + NADPH + 2 H(+)</text>
        <dbReference type="Rhea" id="RHEA:30067"/>
        <dbReference type="ChEBI" id="CHEBI:15377"/>
        <dbReference type="ChEBI" id="CHEBI:15378"/>
        <dbReference type="ChEBI" id="CHEBI:15710"/>
        <dbReference type="ChEBI" id="CHEBI:17750"/>
        <dbReference type="ChEBI" id="CHEBI:57783"/>
        <dbReference type="ChEBI" id="CHEBI:58349"/>
    </reaction>
    <physiologicalReaction direction="left-to-right" evidence="13">
        <dbReference type="Rhea" id="RHEA:30068"/>
    </physiologicalReaction>
</comment>
<dbReference type="Gene3D" id="3.40.605.10">
    <property type="entry name" value="Aldehyde Dehydrogenase, Chain A, domain 1"/>
    <property type="match status" value="1"/>
</dbReference>
<dbReference type="GO" id="GO:0045892">
    <property type="term" value="P:negative regulation of DNA-templated transcription"/>
    <property type="evidence" value="ECO:0007669"/>
    <property type="project" value="UniProtKB-UniRule"/>
</dbReference>
<gene>
    <name evidence="16" type="primary">betI</name>
    <name evidence="17" type="synonym">betB</name>
    <name evidence="23" type="ORF">FHS55_002997</name>
</gene>
<comment type="caution">
    <text evidence="23">The sequence shown here is derived from an EMBL/GenBank/DDBJ whole genome shotgun (WGS) entry which is preliminary data.</text>
</comment>
<dbReference type="InterPro" id="IPR016162">
    <property type="entry name" value="Ald_DH_N"/>
</dbReference>
<dbReference type="NCBIfam" id="NF009725">
    <property type="entry name" value="PRK13252.1"/>
    <property type="match status" value="1"/>
</dbReference>
<dbReference type="FunFam" id="3.40.605.10:FF:000007">
    <property type="entry name" value="NAD/NADP-dependent betaine aldehyde dehydrogenase"/>
    <property type="match status" value="1"/>
</dbReference>
<dbReference type="Proteomes" id="UP000533469">
    <property type="component" value="Unassembled WGS sequence"/>
</dbReference>
<keyword evidence="5 17" id="KW-0630">Potassium</keyword>
<dbReference type="InterPro" id="IPR036271">
    <property type="entry name" value="Tet_transcr_reg_TetR-rel_C_sf"/>
</dbReference>
<feature type="binding site" evidence="17">
    <location>
        <position position="503"/>
    </location>
    <ligand>
        <name>K(+)</name>
        <dbReference type="ChEBI" id="CHEBI:29103"/>
        <label>2</label>
    </ligand>
</feature>
<dbReference type="InterPro" id="IPR016163">
    <property type="entry name" value="Ald_DH_C"/>
</dbReference>
<evidence type="ECO:0000259" key="22">
    <source>
        <dbReference type="PROSITE" id="PS50977"/>
    </source>
</evidence>
<dbReference type="NCBIfam" id="TIGR01804">
    <property type="entry name" value="BADH"/>
    <property type="match status" value="1"/>
</dbReference>
<feature type="active site" description="Nucleophile" evidence="17">
    <location>
        <position position="543"/>
    </location>
</feature>
<dbReference type="InterPro" id="IPR039538">
    <property type="entry name" value="BetI_C"/>
</dbReference>
<evidence type="ECO:0000256" key="21">
    <source>
        <dbReference type="SAM" id="MobiDB-lite"/>
    </source>
</evidence>
<dbReference type="InterPro" id="IPR001647">
    <property type="entry name" value="HTH_TetR"/>
</dbReference>
<comment type="catalytic activity">
    <reaction evidence="14">
        <text>betaine aldehyde + NAD(+) + H2O = glycine betaine + NADH + 2 H(+)</text>
        <dbReference type="Rhea" id="RHEA:15305"/>
        <dbReference type="ChEBI" id="CHEBI:15377"/>
        <dbReference type="ChEBI" id="CHEBI:15378"/>
        <dbReference type="ChEBI" id="CHEBI:15710"/>
        <dbReference type="ChEBI" id="CHEBI:17750"/>
        <dbReference type="ChEBI" id="CHEBI:57540"/>
        <dbReference type="ChEBI" id="CHEBI:57945"/>
        <dbReference type="EC" id="1.2.1.8"/>
    </reaction>
    <physiologicalReaction direction="left-to-right" evidence="14">
        <dbReference type="Rhea" id="RHEA:15306"/>
    </physiologicalReaction>
</comment>
<evidence type="ECO:0000256" key="14">
    <source>
        <dbReference type="ARBA" id="ARBA00052192"/>
    </source>
</evidence>
<feature type="binding site" evidence="17">
    <location>
        <position position="285"/>
    </location>
    <ligand>
        <name>K(+)</name>
        <dbReference type="ChEBI" id="CHEBI:29103"/>
        <label>1</label>
    </ligand>
</feature>
<comment type="caution">
    <text evidence="17">Lacks conserved residue(s) required for the propagation of feature annotation.</text>
</comment>
<sequence length="747" mass="78964">MADQEEVEVAGSDAHARVPPRNSAQNSAQNSTQDSTQHSASISGPPPEGADAAPDRRRAPEDVRRRQLIDATIESLAEVGFNASTLAQIARRAGVSPGLVAHYFGDKDGLLEATLRFLALRLTRATAARLRAARGPRARVQALIDANLAPEEFDQRTSSVWLAFWGQVLHSERLRRVQRVYQARMLANLRHDLRGIVAPGEVARLAITIAAVIDGLWLRSSLSAAGETDSVSARQIAALFVDAQIAAAAPAASRNGPDVMNATPPLHANHIGGRYHATGGATFETRNPATGEVLAEIEIAGEAEVEAAIAAARTGQKRWAAMTGAERGRILKRAADLLRARNDELARLETLDTGKPIQETLVVDVASGADCLDYYAGLAAGLSGEHVDLGPSAFGYTRREPLGIVAGIGAWNYPLQIACWKSAPALACGNAMLFKPAELTPLTALKLAEIYAQAGVPDGVFNVVQGFAETGRLLTRHPAIAKVSLTGEVGTGRKVMADAAGTLKYVTLELGGKSPLIVFDDADLDDAVSGALLANFYSAGEVCSNGTRVFVHESVRPVFLEKLVARVAKMVVGDPLDPATQVGALISPDHMEKVLGYIARGKAEGARLLAGGGRVTANGLGAGAFIAPTVFDGCTDGMSIVREEIFGPVMAVLSFTDEDEVIARANDTEFGLAAGVFTRDLARGHRVIAQLAAGTCWINTYNITPIELPFGGVKQSGLGRENGKAAIEHYTQLKSVYVNLGHVEAPY</sequence>
<feature type="binding site" evidence="17">
    <location>
        <position position="717"/>
    </location>
    <ligand>
        <name>K(+)</name>
        <dbReference type="ChEBI" id="CHEBI:29103"/>
        <label>2</label>
    </ligand>
</feature>
<dbReference type="InterPro" id="IPR011264">
    <property type="entry name" value="BADH"/>
</dbReference>
<feature type="domain" description="HTH tetR-type" evidence="22">
    <location>
        <begin position="62"/>
        <end position="122"/>
    </location>
</feature>
<feature type="active site" evidence="19">
    <location>
        <position position="509"/>
    </location>
</feature>
<evidence type="ECO:0000256" key="2">
    <source>
        <dbReference type="ARBA" id="ARBA00009986"/>
    </source>
</evidence>
<evidence type="ECO:0000256" key="6">
    <source>
        <dbReference type="ARBA" id="ARBA00023002"/>
    </source>
</evidence>
<evidence type="ECO:0000313" key="24">
    <source>
        <dbReference type="Proteomes" id="UP000533469"/>
    </source>
</evidence>
<dbReference type="InterPro" id="IPR016160">
    <property type="entry name" value="Ald_DH_CS_CYS"/>
</dbReference>
<reference evidence="23 24" key="1">
    <citation type="submission" date="2020-08" db="EMBL/GenBank/DDBJ databases">
        <title>Genomic Encyclopedia of Type Strains, Phase IV (KMG-IV): sequencing the most valuable type-strain genomes for metagenomic binning, comparative biology and taxonomic classification.</title>
        <authorList>
            <person name="Goeker M."/>
        </authorList>
    </citation>
    <scope>NUCLEOTIDE SEQUENCE [LARGE SCALE GENOMIC DNA]</scope>
    <source>
        <strain evidence="23 24">DSM 5895</strain>
    </source>
</reference>
<feature type="compositionally biased region" description="Polar residues" evidence="21">
    <location>
        <begin position="22"/>
        <end position="42"/>
    </location>
</feature>
<comment type="pathway">
    <text evidence="1 16">Amine and polyamine biosynthesis; betaine biosynthesis via choline pathway [regulation].</text>
</comment>
<evidence type="ECO:0000256" key="16">
    <source>
        <dbReference type="HAMAP-Rule" id="MF_00768"/>
    </source>
</evidence>
<evidence type="ECO:0000256" key="20">
    <source>
        <dbReference type="RuleBase" id="RU003345"/>
    </source>
</evidence>
<comment type="similarity">
    <text evidence="2 17 20">Belongs to the aldehyde dehydrogenase family.</text>
</comment>
<feature type="binding site" evidence="17">
    <location>
        <begin position="409"/>
        <end position="411"/>
    </location>
    <ligand>
        <name>NAD(+)</name>
        <dbReference type="ChEBI" id="CHEBI:57540"/>
    </ligand>
</feature>
<feature type="region of interest" description="Disordered" evidence="21">
    <location>
        <begin position="1"/>
        <end position="63"/>
    </location>
</feature>
<dbReference type="CDD" id="cd07090">
    <property type="entry name" value="ALDH_F9_TMBADH"/>
    <property type="match status" value="1"/>
</dbReference>
<dbReference type="FunFam" id="3.40.309.10:FF:000014">
    <property type="entry name" value="NAD/NADP-dependent betaine aldehyde dehydrogenase"/>
    <property type="match status" value="1"/>
</dbReference>
<feature type="binding site" description="covalent" evidence="17">
    <location>
        <position position="543"/>
    </location>
    <ligand>
        <name>NAD(+)</name>
        <dbReference type="ChEBI" id="CHEBI:57540"/>
    </ligand>
</feature>
<evidence type="ECO:0000256" key="12">
    <source>
        <dbReference type="ARBA" id="ARBA00024936"/>
    </source>
</evidence>
<evidence type="ECO:0000256" key="10">
    <source>
        <dbReference type="ARBA" id="ARBA00023125"/>
    </source>
</evidence>
<keyword evidence="8 17" id="KW-0520">NAD</keyword>
<dbReference type="GO" id="GO:0046872">
    <property type="term" value="F:metal ion binding"/>
    <property type="evidence" value="ECO:0007669"/>
    <property type="project" value="UniProtKB-KW"/>
</dbReference>
<dbReference type="PROSITE" id="PS50977">
    <property type="entry name" value="HTH_TETR_2"/>
    <property type="match status" value="1"/>
</dbReference>
<keyword evidence="17" id="KW-0521">NADP</keyword>
<evidence type="ECO:0000256" key="18">
    <source>
        <dbReference type="PROSITE-ProRule" id="PRU00335"/>
    </source>
</evidence>
<feature type="binding site" evidence="17">
    <location>
        <position position="644"/>
    </location>
    <ligand>
        <name>NAD(+)</name>
        <dbReference type="ChEBI" id="CHEBI:57540"/>
    </ligand>
</feature>
<dbReference type="SUPFAM" id="SSF46689">
    <property type="entry name" value="Homeodomain-like"/>
    <property type="match status" value="1"/>
</dbReference>
<dbReference type="NCBIfam" id="NF001978">
    <property type="entry name" value="PRK00767.1"/>
    <property type="match status" value="1"/>
</dbReference>
<name>A0A839ZCG9_9HYPH</name>
<organism evidence="23 24">
    <name type="scientific">Ancylobacter tetraedralis</name>
    <dbReference type="NCBI Taxonomy" id="217068"/>
    <lineage>
        <taxon>Bacteria</taxon>
        <taxon>Pseudomonadati</taxon>
        <taxon>Pseudomonadota</taxon>
        <taxon>Alphaproteobacteria</taxon>
        <taxon>Hyphomicrobiales</taxon>
        <taxon>Xanthobacteraceae</taxon>
        <taxon>Ancylobacter</taxon>
    </lineage>
</organism>
<comment type="pathway">
    <text evidence="17">Amine and polyamine biosynthesis; betaine biosynthesis via choline pathway; betaine from betaine aldehyde: step 1/1.</text>
</comment>
<dbReference type="AlphaFoldDB" id="A0A839ZCG9"/>
<dbReference type="HAMAP" id="MF_00804">
    <property type="entry name" value="BADH"/>
    <property type="match status" value="1"/>
</dbReference>
<evidence type="ECO:0000256" key="4">
    <source>
        <dbReference type="ARBA" id="ARBA00022723"/>
    </source>
</evidence>
<comment type="function">
    <text evidence="17">Involved in the biosynthesis of the osmoprotectant glycine betaine. Catalyzes the irreversible oxidation of betaine aldehyde to the corresponding acid.</text>
</comment>
<dbReference type="SUPFAM" id="SSF48498">
    <property type="entry name" value="Tetracyclin repressor-like, C-terminal domain"/>
    <property type="match status" value="1"/>
</dbReference>
<dbReference type="InterPro" id="IPR017757">
    <property type="entry name" value="Tscrpt_rep_BetI"/>
</dbReference>
<comment type="subunit">
    <text evidence="15 17">Dimer of dimers.</text>
</comment>
<keyword evidence="24" id="KW-1185">Reference proteome</keyword>
<feature type="binding site" evidence="17">
    <location>
        <position position="511"/>
    </location>
    <ligand>
        <name>NAD(+)</name>
        <dbReference type="ChEBI" id="CHEBI:57540"/>
    </ligand>
</feature>
<dbReference type="Pfam" id="PF00440">
    <property type="entry name" value="TetR_N"/>
    <property type="match status" value="1"/>
</dbReference>
<dbReference type="PRINTS" id="PR00455">
    <property type="entry name" value="HTHTETR"/>
</dbReference>
<dbReference type="HAMAP" id="MF_00768">
    <property type="entry name" value="HTH_type_BetI"/>
    <property type="match status" value="1"/>
</dbReference>
<dbReference type="PROSITE" id="PS00687">
    <property type="entry name" value="ALDEHYDE_DEHYDR_GLU"/>
    <property type="match status" value="1"/>
</dbReference>
<evidence type="ECO:0000313" key="23">
    <source>
        <dbReference type="EMBL" id="MBB3772385.1"/>
    </source>
</evidence>
<keyword evidence="9 17" id="KW-0558">Oxidation</keyword>
<dbReference type="InterPro" id="IPR015590">
    <property type="entry name" value="Aldehyde_DH_dom"/>
</dbReference>
<keyword evidence="4 17" id="KW-0479">Metal-binding</keyword>
<evidence type="ECO:0000256" key="7">
    <source>
        <dbReference type="ARBA" id="ARBA00023015"/>
    </source>
</evidence>
<comment type="function">
    <text evidence="16">Repressor involved in choline regulation of the bet genes.</text>
</comment>